<keyword evidence="9" id="KW-1185">Reference proteome</keyword>
<dbReference type="Proteomes" id="UP000054466">
    <property type="component" value="Unassembled WGS sequence"/>
</dbReference>
<evidence type="ECO:0000256" key="3">
    <source>
        <dbReference type="ARBA" id="ARBA00023125"/>
    </source>
</evidence>
<feature type="domain" description="Xylanolytic transcriptional activator regulatory" evidence="7">
    <location>
        <begin position="263"/>
        <end position="331"/>
    </location>
</feature>
<reference evidence="8 9" key="1">
    <citation type="submission" date="2015-01" db="EMBL/GenBank/DDBJ databases">
        <title>The Genome Sequence of Cladophialophora immunda CBS83496.</title>
        <authorList>
            <consortium name="The Broad Institute Genomics Platform"/>
            <person name="Cuomo C."/>
            <person name="de Hoog S."/>
            <person name="Gorbushina A."/>
            <person name="Stielow B."/>
            <person name="Teixiera M."/>
            <person name="Abouelleil A."/>
            <person name="Chapman S.B."/>
            <person name="Priest M."/>
            <person name="Young S.K."/>
            <person name="Wortman J."/>
            <person name="Nusbaum C."/>
            <person name="Birren B."/>
        </authorList>
    </citation>
    <scope>NUCLEOTIDE SEQUENCE [LARGE SCALE GENOMIC DNA]</scope>
    <source>
        <strain evidence="8 9">CBS 83496</strain>
    </source>
</reference>
<evidence type="ECO:0000259" key="7">
    <source>
        <dbReference type="SMART" id="SM00906"/>
    </source>
</evidence>
<dbReference type="AlphaFoldDB" id="A0A0D2CQS9"/>
<dbReference type="CDD" id="cd12148">
    <property type="entry name" value="fungal_TF_MHR"/>
    <property type="match status" value="1"/>
</dbReference>
<feature type="compositionally biased region" description="Basic and acidic residues" evidence="6">
    <location>
        <begin position="58"/>
        <end position="77"/>
    </location>
</feature>
<dbReference type="SMART" id="SM00906">
    <property type="entry name" value="Fungal_trans"/>
    <property type="match status" value="1"/>
</dbReference>
<gene>
    <name evidence="8" type="ORF">PV07_00378</name>
</gene>
<dbReference type="PANTHER" id="PTHR47171">
    <property type="entry name" value="FARA-RELATED"/>
    <property type="match status" value="1"/>
</dbReference>
<keyword evidence="1" id="KW-0862">Zinc</keyword>
<dbReference type="GeneID" id="27339572"/>
<sequence>MHVGSKGLHSDILQTADEELRPRPRKSRRYSPSTLFPAAGPLPDSANSNEVNEVNEVESSRSHPLQDEGPRNQDESVHASYPNNEAPDPFQIATPSSISRSREIPDTPHQAYLGRSEYVGPDARIDEELAQNYAVSRGKYATLDDSILEQQHAFDLPPRNIRSVLIDNFVKICSPWMPIVDAEALEPTSEHKPSMLLLQAVFLVGSRMRSSPLEYASCEDFYRRAKTLFFLQHEQDMISVIKALCLMQWWNPTGPEHVSLDKGSYWLRASVGLAFEIGLHRDPGSSPEASLRRLLWWTIFTRDCLISSGQGRPRAINLEDCDVRPISINDFPQPTKSAHLFVAFVQICSILGDLTQCALRNNLSYSRKATIERDLRQWIQELPPCLQMYQQHPVKKPATYDIDVRQLHVPYFTALTILYKPSSSTSAPSPVALLASSFVAGIFEDFLRRDDVRYLNSIFTFHLLIAGVTQRSCDRYCAIRAQAEEELRVIAAALQELSRQWDSALGPLKIIQSFSHDSRREAVVATLHPQRLTPDQRAFFEPYGPEFCRKWDMLLDRPHLPESDYHDERFGPADSSVPAYSELADLAVPETATQPLLEFNFSDYGPFLGWGDFGANGLE</sequence>
<evidence type="ECO:0000313" key="9">
    <source>
        <dbReference type="Proteomes" id="UP000054466"/>
    </source>
</evidence>
<keyword evidence="3" id="KW-0238">DNA-binding</keyword>
<dbReference type="EMBL" id="KN847040">
    <property type="protein sequence ID" value="KIW33538.1"/>
    <property type="molecule type" value="Genomic_DNA"/>
</dbReference>
<keyword evidence="2" id="KW-0805">Transcription regulation</keyword>
<keyword evidence="5" id="KW-0539">Nucleus</keyword>
<accession>A0A0D2CQS9</accession>
<evidence type="ECO:0000256" key="4">
    <source>
        <dbReference type="ARBA" id="ARBA00023163"/>
    </source>
</evidence>
<dbReference type="VEuPathDB" id="FungiDB:PV07_00378"/>
<dbReference type="GO" id="GO:0008270">
    <property type="term" value="F:zinc ion binding"/>
    <property type="evidence" value="ECO:0007669"/>
    <property type="project" value="InterPro"/>
</dbReference>
<name>A0A0D2CQS9_9EURO</name>
<protein>
    <recommendedName>
        <fullName evidence="7">Xylanolytic transcriptional activator regulatory domain-containing protein</fullName>
    </recommendedName>
</protein>
<dbReference type="OrthoDB" id="10251155at2759"/>
<dbReference type="STRING" id="569365.A0A0D2CQS9"/>
<dbReference type="HOGENOM" id="CLU_007427_2_0_1"/>
<feature type="region of interest" description="Disordered" evidence="6">
    <location>
        <begin position="1"/>
        <end position="115"/>
    </location>
</feature>
<keyword evidence="4" id="KW-0804">Transcription</keyword>
<organism evidence="8 9">
    <name type="scientific">Cladophialophora immunda</name>
    <dbReference type="NCBI Taxonomy" id="569365"/>
    <lineage>
        <taxon>Eukaryota</taxon>
        <taxon>Fungi</taxon>
        <taxon>Dikarya</taxon>
        <taxon>Ascomycota</taxon>
        <taxon>Pezizomycotina</taxon>
        <taxon>Eurotiomycetes</taxon>
        <taxon>Chaetothyriomycetidae</taxon>
        <taxon>Chaetothyriales</taxon>
        <taxon>Herpotrichiellaceae</taxon>
        <taxon>Cladophialophora</taxon>
    </lineage>
</organism>
<dbReference type="Pfam" id="PF04082">
    <property type="entry name" value="Fungal_trans"/>
    <property type="match status" value="1"/>
</dbReference>
<evidence type="ECO:0000256" key="5">
    <source>
        <dbReference type="ARBA" id="ARBA00023242"/>
    </source>
</evidence>
<dbReference type="InterPro" id="IPR052073">
    <property type="entry name" value="Amide_Lactam_Regulators"/>
</dbReference>
<proteinExistence type="predicted"/>
<evidence type="ECO:0000313" key="8">
    <source>
        <dbReference type="EMBL" id="KIW33538.1"/>
    </source>
</evidence>
<evidence type="ECO:0000256" key="6">
    <source>
        <dbReference type="SAM" id="MobiDB-lite"/>
    </source>
</evidence>
<dbReference type="PANTHER" id="PTHR47171:SF2">
    <property type="entry name" value="TRANSCRIPTION FACTOR, PUTATIVE-RELATED"/>
    <property type="match status" value="1"/>
</dbReference>
<dbReference type="InterPro" id="IPR007219">
    <property type="entry name" value="XnlR_reg_dom"/>
</dbReference>
<evidence type="ECO:0000256" key="1">
    <source>
        <dbReference type="ARBA" id="ARBA00022833"/>
    </source>
</evidence>
<dbReference type="RefSeq" id="XP_016253754.1">
    <property type="nucleotide sequence ID" value="XM_016386826.1"/>
</dbReference>
<dbReference type="GO" id="GO:0003677">
    <property type="term" value="F:DNA binding"/>
    <property type="evidence" value="ECO:0007669"/>
    <property type="project" value="UniProtKB-KW"/>
</dbReference>
<dbReference type="GO" id="GO:0006351">
    <property type="term" value="P:DNA-templated transcription"/>
    <property type="evidence" value="ECO:0007669"/>
    <property type="project" value="InterPro"/>
</dbReference>
<evidence type="ECO:0000256" key="2">
    <source>
        <dbReference type="ARBA" id="ARBA00023015"/>
    </source>
</evidence>